<proteinExistence type="predicted"/>
<evidence type="ECO:0000313" key="2">
    <source>
        <dbReference type="Proteomes" id="UP000034951"/>
    </source>
</evidence>
<organism evidence="1 2">
    <name type="scientific">Candidatus Azambacteria bacterium GW2011_GWA1_42_19</name>
    <dbReference type="NCBI Taxonomy" id="1618609"/>
    <lineage>
        <taxon>Bacteria</taxon>
        <taxon>Candidatus Azamiibacteriota</taxon>
    </lineage>
</organism>
<name>A0A0G0Z8P1_9BACT</name>
<accession>A0A0G0Z8P1</accession>
<reference evidence="1 2" key="1">
    <citation type="journal article" date="2015" name="Nature">
        <title>rRNA introns, odd ribosomes, and small enigmatic genomes across a large radiation of phyla.</title>
        <authorList>
            <person name="Brown C.T."/>
            <person name="Hug L.A."/>
            <person name="Thomas B.C."/>
            <person name="Sharon I."/>
            <person name="Castelle C.J."/>
            <person name="Singh A."/>
            <person name="Wilkins M.J."/>
            <person name="Williams K.H."/>
            <person name="Banfield J.F."/>
        </authorList>
    </citation>
    <scope>NUCLEOTIDE SEQUENCE [LARGE SCALE GENOMIC DNA]</scope>
</reference>
<sequence>MNPEAKFVVNPLEKYFLDPRRSGARWIIKHKPKFESSATGWDLQVERKNQVLLFEAKYIRGPFASALAGLVIAPLTNKTEKMKSGKKKSWSSVICWAIGCGYNGSERNLKYKMSGVYQILFDYLARNLEFWGCYSKILKVKYIYFIDNQKVAKISFDKIIHFTARYKSSSNKSLHERRLVAENLLKKLKFK</sequence>
<dbReference type="AlphaFoldDB" id="A0A0G0Z8P1"/>
<dbReference type="Proteomes" id="UP000034951">
    <property type="component" value="Unassembled WGS sequence"/>
</dbReference>
<evidence type="ECO:0000313" key="1">
    <source>
        <dbReference type="EMBL" id="KKS44994.1"/>
    </source>
</evidence>
<comment type="caution">
    <text evidence="1">The sequence shown here is derived from an EMBL/GenBank/DDBJ whole genome shotgun (WGS) entry which is preliminary data.</text>
</comment>
<gene>
    <name evidence="1" type="ORF">UV10_C0036G0003</name>
</gene>
<protein>
    <submittedName>
        <fullName evidence="1">Uncharacterized protein</fullName>
    </submittedName>
</protein>
<dbReference type="EMBL" id="LCDE01000036">
    <property type="protein sequence ID" value="KKS44994.1"/>
    <property type="molecule type" value="Genomic_DNA"/>
</dbReference>